<accession>A0A813ILD2</accession>
<evidence type="ECO:0000313" key="3">
    <source>
        <dbReference type="Proteomes" id="UP000626109"/>
    </source>
</evidence>
<reference evidence="2" key="1">
    <citation type="submission" date="2021-02" db="EMBL/GenBank/DDBJ databases">
        <authorList>
            <person name="Dougan E. K."/>
            <person name="Rhodes N."/>
            <person name="Thang M."/>
            <person name="Chan C."/>
        </authorList>
    </citation>
    <scope>NUCLEOTIDE SEQUENCE</scope>
</reference>
<feature type="domain" description="[F-actin]-monooxygenase MICAL1-3-like Rossman" evidence="1">
    <location>
        <begin position="1"/>
        <end position="101"/>
    </location>
</feature>
<dbReference type="InterPro" id="IPR057494">
    <property type="entry name" value="Rossman_Mical"/>
</dbReference>
<proteinExistence type="predicted"/>
<evidence type="ECO:0000259" key="1">
    <source>
        <dbReference type="Pfam" id="PF25413"/>
    </source>
</evidence>
<dbReference type="EMBL" id="CAJNNW010010295">
    <property type="protein sequence ID" value="CAE8651935.1"/>
    <property type="molecule type" value="Genomic_DNA"/>
</dbReference>
<evidence type="ECO:0000313" key="2">
    <source>
        <dbReference type="EMBL" id="CAE8651935.1"/>
    </source>
</evidence>
<dbReference type="Proteomes" id="UP000626109">
    <property type="component" value="Unassembled WGS sequence"/>
</dbReference>
<dbReference type="Pfam" id="PF25413">
    <property type="entry name" value="Rossman_Mical"/>
    <property type="match status" value="1"/>
</dbReference>
<comment type="caution">
    <text evidence="2">The sequence shown here is derived from an EMBL/GenBank/DDBJ whole genome shotgun (WGS) entry which is preliminary data.</text>
</comment>
<gene>
    <name evidence="2" type="ORF">PGLA2088_LOCUS9347</name>
</gene>
<feature type="non-terminal residue" evidence="2">
    <location>
        <position position="1"/>
    </location>
</feature>
<feature type="non-terminal residue" evidence="2">
    <location>
        <position position="126"/>
    </location>
</feature>
<dbReference type="InterPro" id="IPR036188">
    <property type="entry name" value="FAD/NAD-bd_sf"/>
</dbReference>
<dbReference type="AlphaFoldDB" id="A0A813ILD2"/>
<organism evidence="2 3">
    <name type="scientific">Polarella glacialis</name>
    <name type="common">Dinoflagellate</name>
    <dbReference type="NCBI Taxonomy" id="89957"/>
    <lineage>
        <taxon>Eukaryota</taxon>
        <taxon>Sar</taxon>
        <taxon>Alveolata</taxon>
        <taxon>Dinophyceae</taxon>
        <taxon>Suessiales</taxon>
        <taxon>Suessiaceae</taxon>
        <taxon>Polarella</taxon>
    </lineage>
</organism>
<protein>
    <recommendedName>
        <fullName evidence="1">[F-actin]-monooxygenase MICAL1-3-like Rossman domain-containing protein</fullName>
    </recommendedName>
</protein>
<dbReference type="Gene3D" id="3.50.50.60">
    <property type="entry name" value="FAD/NAD(P)-binding domain"/>
    <property type="match status" value="1"/>
</dbReference>
<name>A0A813ILD2_POLGL</name>
<sequence length="126" mass="14095">VVANFVNNRNAGEMALRQFSLARQFFQPLFKQLEDKTGINLENAVYYKGQAQHYIVMTPTKRSLVDLGVLREAQPASGGLLDRSNVSTECLAAMAKQVGMFFDLPTVLCESQGVMIFDFSDVQRLE</sequence>